<comment type="caution">
    <text evidence="2">The sequence shown here is derived from an EMBL/GenBank/DDBJ whole genome shotgun (WGS) entry which is preliminary data.</text>
</comment>
<evidence type="ECO:0000313" key="3">
    <source>
        <dbReference type="Proteomes" id="UP000024635"/>
    </source>
</evidence>
<dbReference type="AlphaFoldDB" id="A0A016VNS5"/>
<feature type="region of interest" description="Disordered" evidence="1">
    <location>
        <begin position="1"/>
        <end position="70"/>
    </location>
</feature>
<feature type="compositionally biased region" description="Polar residues" evidence="1">
    <location>
        <begin position="18"/>
        <end position="37"/>
    </location>
</feature>
<dbReference type="Proteomes" id="UP000024635">
    <property type="component" value="Unassembled WGS sequence"/>
</dbReference>
<accession>A0A016VNS5</accession>
<sequence>MCDKQGFATEQKPRRQPNPFSSRLRTALNSSADSNSPADGISDDEPSFYSIRRRHSPTRPAHPYPWLNSDLSLKTPFQRRDKRTKTKLIKKPNIYYCAWIPARRKPKYVYEEVTDEDEPGCPGTEQNRRGRMSSEDKKIYDEVLAQAEGKANQLIIQRYGADHAYPDLFR</sequence>
<name>A0A016VNS5_9BILA</name>
<gene>
    <name evidence="2" type="primary">Acey_s0007.g3357</name>
    <name evidence="2" type="ORF">Y032_0007g3357</name>
</gene>
<reference evidence="3" key="1">
    <citation type="journal article" date="2015" name="Nat. Genet.">
        <title>The genome and transcriptome of the zoonotic hookworm Ancylostoma ceylanicum identify infection-specific gene families.</title>
        <authorList>
            <person name="Schwarz E.M."/>
            <person name="Hu Y."/>
            <person name="Antoshechkin I."/>
            <person name="Miller M.M."/>
            <person name="Sternberg P.W."/>
            <person name="Aroian R.V."/>
        </authorList>
    </citation>
    <scope>NUCLEOTIDE SEQUENCE</scope>
    <source>
        <strain evidence="3">HY135</strain>
    </source>
</reference>
<evidence type="ECO:0000313" key="2">
    <source>
        <dbReference type="EMBL" id="EYC28687.1"/>
    </source>
</evidence>
<proteinExistence type="predicted"/>
<protein>
    <submittedName>
        <fullName evidence="2">Uncharacterized protein</fullName>
    </submittedName>
</protein>
<feature type="compositionally biased region" description="Basic and acidic residues" evidence="1">
    <location>
        <begin position="126"/>
        <end position="135"/>
    </location>
</feature>
<keyword evidence="3" id="KW-1185">Reference proteome</keyword>
<evidence type="ECO:0000256" key="1">
    <source>
        <dbReference type="SAM" id="MobiDB-lite"/>
    </source>
</evidence>
<dbReference type="EMBL" id="JARK01001343">
    <property type="protein sequence ID" value="EYC28687.1"/>
    <property type="molecule type" value="Genomic_DNA"/>
</dbReference>
<feature type="region of interest" description="Disordered" evidence="1">
    <location>
        <begin position="114"/>
        <end position="135"/>
    </location>
</feature>
<organism evidence="2 3">
    <name type="scientific">Ancylostoma ceylanicum</name>
    <dbReference type="NCBI Taxonomy" id="53326"/>
    <lineage>
        <taxon>Eukaryota</taxon>
        <taxon>Metazoa</taxon>
        <taxon>Ecdysozoa</taxon>
        <taxon>Nematoda</taxon>
        <taxon>Chromadorea</taxon>
        <taxon>Rhabditida</taxon>
        <taxon>Rhabditina</taxon>
        <taxon>Rhabditomorpha</taxon>
        <taxon>Strongyloidea</taxon>
        <taxon>Ancylostomatidae</taxon>
        <taxon>Ancylostomatinae</taxon>
        <taxon>Ancylostoma</taxon>
    </lineage>
</organism>